<evidence type="ECO:0000256" key="1">
    <source>
        <dbReference type="SAM" id="MobiDB-lite"/>
    </source>
</evidence>
<sequence>MPITVKACLHCQGQVKDAFKSSRIPYYENENGDTLTVYCSSPSDWPKTSLMATCWRAIRFDYHDAVHNGDTLSCERRSKGKSSGNGTPLRK</sequence>
<dbReference type="RefSeq" id="XP_062723503.1">
    <property type="nucleotide sequence ID" value="XM_062869211.1"/>
</dbReference>
<dbReference type="AlphaFoldDB" id="A0AAJ0GX09"/>
<dbReference type="Proteomes" id="UP001273166">
    <property type="component" value="Unassembled WGS sequence"/>
</dbReference>
<dbReference type="EMBL" id="JAUDZG010000003">
    <property type="protein sequence ID" value="KAK3307723.1"/>
    <property type="molecule type" value="Genomic_DNA"/>
</dbReference>
<gene>
    <name evidence="2" type="ORF">B0T15DRAFT_530989</name>
</gene>
<proteinExistence type="predicted"/>
<feature type="compositionally biased region" description="Polar residues" evidence="1">
    <location>
        <begin position="81"/>
        <end position="91"/>
    </location>
</feature>
<accession>A0AAJ0GX09</accession>
<keyword evidence="3" id="KW-1185">Reference proteome</keyword>
<dbReference type="GeneID" id="87888040"/>
<name>A0AAJ0GX09_9PEZI</name>
<comment type="caution">
    <text evidence="2">The sequence shown here is derived from an EMBL/GenBank/DDBJ whole genome shotgun (WGS) entry which is preliminary data.</text>
</comment>
<protein>
    <submittedName>
        <fullName evidence="2">Uncharacterized protein</fullName>
    </submittedName>
</protein>
<organism evidence="2 3">
    <name type="scientific">Chaetomium strumarium</name>
    <dbReference type="NCBI Taxonomy" id="1170767"/>
    <lineage>
        <taxon>Eukaryota</taxon>
        <taxon>Fungi</taxon>
        <taxon>Dikarya</taxon>
        <taxon>Ascomycota</taxon>
        <taxon>Pezizomycotina</taxon>
        <taxon>Sordariomycetes</taxon>
        <taxon>Sordariomycetidae</taxon>
        <taxon>Sordariales</taxon>
        <taxon>Chaetomiaceae</taxon>
        <taxon>Chaetomium</taxon>
    </lineage>
</organism>
<reference evidence="2" key="2">
    <citation type="submission" date="2023-06" db="EMBL/GenBank/DDBJ databases">
        <authorList>
            <consortium name="Lawrence Berkeley National Laboratory"/>
            <person name="Mondo S.J."/>
            <person name="Hensen N."/>
            <person name="Bonometti L."/>
            <person name="Westerberg I."/>
            <person name="Brannstrom I.O."/>
            <person name="Guillou S."/>
            <person name="Cros-Aarteil S."/>
            <person name="Calhoun S."/>
            <person name="Haridas S."/>
            <person name="Kuo A."/>
            <person name="Pangilinan J."/>
            <person name="Riley R."/>
            <person name="Labutti K."/>
            <person name="Andreopoulos B."/>
            <person name="Lipzen A."/>
            <person name="Chen C."/>
            <person name="Yanf M."/>
            <person name="Daum C."/>
            <person name="Ng V."/>
            <person name="Clum A."/>
            <person name="Steindorff A."/>
            <person name="Ohm R."/>
            <person name="Martin F."/>
            <person name="Silar P."/>
            <person name="Natvig D."/>
            <person name="Lalanne C."/>
            <person name="Gautier V."/>
            <person name="Ament-Velasquez S.L."/>
            <person name="Kruys A."/>
            <person name="Hutchinson M.I."/>
            <person name="Powell A.J."/>
            <person name="Barry K."/>
            <person name="Miller A.N."/>
            <person name="Grigoriev I.V."/>
            <person name="Debuchy R."/>
            <person name="Gladieux P."/>
            <person name="Thoren M.H."/>
            <person name="Johannesson H."/>
        </authorList>
    </citation>
    <scope>NUCLEOTIDE SEQUENCE</scope>
    <source>
        <strain evidence="2">CBS 333.67</strain>
    </source>
</reference>
<evidence type="ECO:0000313" key="2">
    <source>
        <dbReference type="EMBL" id="KAK3307723.1"/>
    </source>
</evidence>
<evidence type="ECO:0000313" key="3">
    <source>
        <dbReference type="Proteomes" id="UP001273166"/>
    </source>
</evidence>
<feature type="region of interest" description="Disordered" evidence="1">
    <location>
        <begin position="72"/>
        <end position="91"/>
    </location>
</feature>
<reference evidence="2" key="1">
    <citation type="journal article" date="2023" name="Mol. Phylogenet. Evol.">
        <title>Genome-scale phylogeny and comparative genomics of the fungal order Sordariales.</title>
        <authorList>
            <person name="Hensen N."/>
            <person name="Bonometti L."/>
            <person name="Westerberg I."/>
            <person name="Brannstrom I.O."/>
            <person name="Guillou S."/>
            <person name="Cros-Aarteil S."/>
            <person name="Calhoun S."/>
            <person name="Haridas S."/>
            <person name="Kuo A."/>
            <person name="Mondo S."/>
            <person name="Pangilinan J."/>
            <person name="Riley R."/>
            <person name="LaButti K."/>
            <person name="Andreopoulos B."/>
            <person name="Lipzen A."/>
            <person name="Chen C."/>
            <person name="Yan M."/>
            <person name="Daum C."/>
            <person name="Ng V."/>
            <person name="Clum A."/>
            <person name="Steindorff A."/>
            <person name="Ohm R.A."/>
            <person name="Martin F."/>
            <person name="Silar P."/>
            <person name="Natvig D.O."/>
            <person name="Lalanne C."/>
            <person name="Gautier V."/>
            <person name="Ament-Velasquez S.L."/>
            <person name="Kruys A."/>
            <person name="Hutchinson M.I."/>
            <person name="Powell A.J."/>
            <person name="Barry K."/>
            <person name="Miller A.N."/>
            <person name="Grigoriev I.V."/>
            <person name="Debuchy R."/>
            <person name="Gladieux P."/>
            <person name="Hiltunen Thoren M."/>
            <person name="Johannesson H."/>
        </authorList>
    </citation>
    <scope>NUCLEOTIDE SEQUENCE</scope>
    <source>
        <strain evidence="2">CBS 333.67</strain>
    </source>
</reference>